<dbReference type="EMBL" id="BLLI01000008">
    <property type="protein sequence ID" value="GFH41914.1"/>
    <property type="molecule type" value="Genomic_DNA"/>
</dbReference>
<dbReference type="InterPro" id="IPR013378">
    <property type="entry name" value="InlB-like_B-rpt"/>
</dbReference>
<keyword evidence="3" id="KW-1185">Reference proteome</keyword>
<dbReference type="Gene3D" id="2.60.40.4270">
    <property type="entry name" value="Listeria-Bacteroides repeat domain"/>
    <property type="match status" value="2"/>
</dbReference>
<sequence>MNGGTGTPREYQVAYGGVRTHLSAEATREGYTYIGLGLDPNSQEVVCPPSNNYFVYDNTTLYAIWKPLPIYAVTLDLNGGNGAIPKSIKTYKGNKVQIATEIPRRIGYKFLGWNSTPTLGYATKYNFGDDYWVNNDAVLYAVWQKE</sequence>
<name>A0A6A0BBZ7_9LACT</name>
<evidence type="ECO:0000313" key="2">
    <source>
        <dbReference type="EMBL" id="GFH41914.1"/>
    </source>
</evidence>
<accession>A0A6A0BBZ7</accession>
<protein>
    <recommendedName>
        <fullName evidence="4">Bacterial repeat domain-containing protein</fullName>
    </recommendedName>
</protein>
<reference evidence="2 3" key="1">
    <citation type="submission" date="2020-02" db="EMBL/GenBank/DDBJ databases">
        <title>Draft genome sequence of Lactococcus sp. Hs30E4-3.</title>
        <authorList>
            <person name="Noda S."/>
            <person name="Yuki M."/>
            <person name="Ohkuma M."/>
        </authorList>
    </citation>
    <scope>NUCLEOTIDE SEQUENCE [LARGE SCALE GENOMIC DNA]</scope>
    <source>
        <strain evidence="2 3">Hs30E4-3</strain>
    </source>
</reference>
<gene>
    <name evidence="2" type="ORF">Hs30E_04650</name>
</gene>
<comment type="subcellular location">
    <subcellularLocation>
        <location evidence="1">Cell envelope</location>
    </subcellularLocation>
</comment>
<evidence type="ECO:0008006" key="4">
    <source>
        <dbReference type="Google" id="ProtNLM"/>
    </source>
</evidence>
<dbReference type="Proteomes" id="UP000480303">
    <property type="component" value="Unassembled WGS sequence"/>
</dbReference>
<dbReference type="Pfam" id="PF09479">
    <property type="entry name" value="Flg_new"/>
    <property type="match status" value="2"/>
</dbReference>
<dbReference type="InterPro" id="IPR042229">
    <property type="entry name" value="Listeria/Bacterioides_rpt_sf"/>
</dbReference>
<comment type="caution">
    <text evidence="2">The sequence shown here is derived from an EMBL/GenBank/DDBJ whole genome shotgun (WGS) entry which is preliminary data.</text>
</comment>
<evidence type="ECO:0000256" key="1">
    <source>
        <dbReference type="ARBA" id="ARBA00004196"/>
    </source>
</evidence>
<dbReference type="AlphaFoldDB" id="A0A6A0BBZ7"/>
<proteinExistence type="predicted"/>
<evidence type="ECO:0000313" key="3">
    <source>
        <dbReference type="Proteomes" id="UP000480303"/>
    </source>
</evidence>
<organism evidence="2 3">
    <name type="scientific">Pseudolactococcus hodotermopsidis</name>
    <dbReference type="NCBI Taxonomy" id="2709157"/>
    <lineage>
        <taxon>Bacteria</taxon>
        <taxon>Bacillati</taxon>
        <taxon>Bacillota</taxon>
        <taxon>Bacilli</taxon>
        <taxon>Lactobacillales</taxon>
        <taxon>Streptococcaceae</taxon>
        <taxon>Pseudolactococcus</taxon>
    </lineage>
</organism>
<dbReference type="GO" id="GO:0030313">
    <property type="term" value="C:cell envelope"/>
    <property type="evidence" value="ECO:0007669"/>
    <property type="project" value="UniProtKB-SubCell"/>
</dbReference>